<reference evidence="1 2" key="2">
    <citation type="submission" date="2017-06" db="EMBL/GenBank/DDBJ databases">
        <authorList>
            <person name="Kim H.J."/>
            <person name="Triplett B.A."/>
        </authorList>
    </citation>
    <scope>NUCLEOTIDE SEQUENCE [LARGE SCALE GENOMIC DNA]</scope>
    <source>
        <strain evidence="1 2">BZC3</strain>
    </source>
</reference>
<dbReference type="EMBL" id="CP021995">
    <property type="protein sequence ID" value="ASD28261.1"/>
    <property type="molecule type" value="Genomic_DNA"/>
</dbReference>
<gene>
    <name evidence="1" type="ORF">CD943_15990</name>
</gene>
<evidence type="ECO:0000313" key="2">
    <source>
        <dbReference type="Proteomes" id="UP000197024"/>
    </source>
</evidence>
<dbReference type="AlphaFoldDB" id="A0A1Z3M1D3"/>
<reference evidence="1 2" key="1">
    <citation type="submission" date="2017-06" db="EMBL/GenBank/DDBJ databases">
        <title>Biodegradation of gentamicin by bacterial consortia AMQD4 in synthetic medium and raw gentamicin sewage.</title>
        <authorList>
            <person name="Chang H."/>
            <person name="Feng Y."/>
            <person name="Li Z."/>
            <person name="Xue J."/>
            <person name="Cheng D."/>
        </authorList>
    </citation>
    <scope>NUCLEOTIDE SEQUENCE [LARGE SCALE GENOMIC DNA]</scope>
    <source>
        <strain evidence="1 2">BZC3</strain>
    </source>
</reference>
<proteinExistence type="predicted"/>
<accession>A0A1Z3M1D3</accession>
<sequence>MQIFGVSDKGWTRLFQSRNTLHAAKLMKPICKLRSTTDPDSGAMAVAPKTPVRMRVRPSV</sequence>
<name>A0A1Z3M1D3_BREDI</name>
<protein>
    <submittedName>
        <fullName evidence="1">Uncharacterized protein</fullName>
    </submittedName>
</protein>
<organism evidence="1 2">
    <name type="scientific">Brevundimonas diminuta</name>
    <name type="common">Pseudomonas diminuta</name>
    <dbReference type="NCBI Taxonomy" id="293"/>
    <lineage>
        <taxon>Bacteria</taxon>
        <taxon>Pseudomonadati</taxon>
        <taxon>Pseudomonadota</taxon>
        <taxon>Alphaproteobacteria</taxon>
        <taxon>Caulobacterales</taxon>
        <taxon>Caulobacteraceae</taxon>
        <taxon>Brevundimonas</taxon>
    </lineage>
</organism>
<evidence type="ECO:0000313" key="1">
    <source>
        <dbReference type="EMBL" id="ASD28261.1"/>
    </source>
</evidence>
<dbReference type="Proteomes" id="UP000197024">
    <property type="component" value="Chromosome"/>
</dbReference>